<sequence>MIGYNEAMDRMEQRLAEIESENWFPPNISDYELPIDFNYGLFNNNVSNDLPSTSREDGDDLFKAIFENDDPHQEYRFYGEMDNESDHHQESFDGDRLLAGSSWSSSQSLINEHQGRSFFPYRRYSYPIIGRDFTSPDAIDEGSDEEIGNLSNLMRLGLTTSDESSSANTLSHPTHFVLQPRIGNPVTGGDGYCLQYESSHSLSSEKRSLVRSRRRTRRAVKRYHTHRSQSESACTSTKRRRSVTPVTRRRINAEYTSSETDEEPVEEVSYFSHLTQQDRTPRSRLIVRRLRTSRRRSSQSLSPRRNRRLSSRSRIFGRLRSVSSSRITRR</sequence>
<feature type="compositionally biased region" description="Basic residues" evidence="1">
    <location>
        <begin position="209"/>
        <end position="227"/>
    </location>
</feature>
<feature type="compositionally biased region" description="Basic residues" evidence="1">
    <location>
        <begin position="237"/>
        <end position="250"/>
    </location>
</feature>
<dbReference type="Proteomes" id="UP000050640">
    <property type="component" value="Unplaced"/>
</dbReference>
<protein>
    <submittedName>
        <fullName evidence="3">BZIP domain-containing protein</fullName>
    </submittedName>
</protein>
<proteinExistence type="predicted"/>
<feature type="region of interest" description="Disordered" evidence="1">
    <location>
        <begin position="204"/>
        <end position="265"/>
    </location>
</feature>
<name>A0A0R3RXX7_9BILA</name>
<reference evidence="3" key="1">
    <citation type="submission" date="2017-02" db="UniProtKB">
        <authorList>
            <consortium name="WormBaseParasite"/>
        </authorList>
    </citation>
    <scope>IDENTIFICATION</scope>
</reference>
<accession>A0A0R3RXX7</accession>
<evidence type="ECO:0000313" key="3">
    <source>
        <dbReference type="WBParaSite" id="EEL_0000710201-mRNA-1"/>
    </source>
</evidence>
<evidence type="ECO:0000313" key="2">
    <source>
        <dbReference type="Proteomes" id="UP000050640"/>
    </source>
</evidence>
<dbReference type="WBParaSite" id="EEL_0000710201-mRNA-1">
    <property type="protein sequence ID" value="EEL_0000710201-mRNA-1"/>
    <property type="gene ID" value="EEL_0000710201"/>
</dbReference>
<keyword evidence="2" id="KW-1185">Reference proteome</keyword>
<dbReference type="AlphaFoldDB" id="A0A0R3RXX7"/>
<organism evidence="2 3">
    <name type="scientific">Elaeophora elaphi</name>
    <dbReference type="NCBI Taxonomy" id="1147741"/>
    <lineage>
        <taxon>Eukaryota</taxon>
        <taxon>Metazoa</taxon>
        <taxon>Ecdysozoa</taxon>
        <taxon>Nematoda</taxon>
        <taxon>Chromadorea</taxon>
        <taxon>Rhabditida</taxon>
        <taxon>Spirurina</taxon>
        <taxon>Spiruromorpha</taxon>
        <taxon>Filarioidea</taxon>
        <taxon>Onchocercidae</taxon>
        <taxon>Elaeophora</taxon>
    </lineage>
</organism>
<evidence type="ECO:0000256" key="1">
    <source>
        <dbReference type="SAM" id="MobiDB-lite"/>
    </source>
</evidence>
<feature type="region of interest" description="Disordered" evidence="1">
    <location>
        <begin position="292"/>
        <end position="312"/>
    </location>
</feature>